<gene>
    <name evidence="2" type="ORF">SARC_10476</name>
</gene>
<organism evidence="2 3">
    <name type="scientific">Sphaeroforma arctica JP610</name>
    <dbReference type="NCBI Taxonomy" id="667725"/>
    <lineage>
        <taxon>Eukaryota</taxon>
        <taxon>Ichthyosporea</taxon>
        <taxon>Ichthyophonida</taxon>
        <taxon>Sphaeroforma</taxon>
    </lineage>
</organism>
<accession>A0A0L0FKR4</accession>
<evidence type="ECO:0000313" key="3">
    <source>
        <dbReference type="Proteomes" id="UP000054560"/>
    </source>
</evidence>
<evidence type="ECO:0000256" key="1">
    <source>
        <dbReference type="SAM" id="MobiDB-lite"/>
    </source>
</evidence>
<dbReference type="EMBL" id="KQ242859">
    <property type="protein sequence ID" value="KNC77056.1"/>
    <property type="molecule type" value="Genomic_DNA"/>
</dbReference>
<keyword evidence="3" id="KW-1185">Reference proteome</keyword>
<protein>
    <submittedName>
        <fullName evidence="2">Uncharacterized protein</fullName>
    </submittedName>
</protein>
<name>A0A0L0FKR4_9EUKA</name>
<reference evidence="2 3" key="1">
    <citation type="submission" date="2011-02" db="EMBL/GenBank/DDBJ databases">
        <title>The Genome Sequence of Sphaeroforma arctica JP610.</title>
        <authorList>
            <consortium name="The Broad Institute Genome Sequencing Platform"/>
            <person name="Russ C."/>
            <person name="Cuomo C."/>
            <person name="Young S.K."/>
            <person name="Zeng Q."/>
            <person name="Gargeya S."/>
            <person name="Alvarado L."/>
            <person name="Berlin A."/>
            <person name="Chapman S.B."/>
            <person name="Chen Z."/>
            <person name="Freedman E."/>
            <person name="Gellesch M."/>
            <person name="Goldberg J."/>
            <person name="Griggs A."/>
            <person name="Gujja S."/>
            <person name="Heilman E."/>
            <person name="Heiman D."/>
            <person name="Howarth C."/>
            <person name="Mehta T."/>
            <person name="Neiman D."/>
            <person name="Pearson M."/>
            <person name="Roberts A."/>
            <person name="Saif S."/>
            <person name="Shea T."/>
            <person name="Shenoy N."/>
            <person name="Sisk P."/>
            <person name="Stolte C."/>
            <person name="Sykes S."/>
            <person name="White J."/>
            <person name="Yandava C."/>
            <person name="Burger G."/>
            <person name="Gray M.W."/>
            <person name="Holland P.W.H."/>
            <person name="King N."/>
            <person name="Lang F.B.F."/>
            <person name="Roger A.J."/>
            <person name="Ruiz-Trillo I."/>
            <person name="Haas B."/>
            <person name="Nusbaum C."/>
            <person name="Birren B."/>
        </authorList>
    </citation>
    <scope>NUCLEOTIDE SEQUENCE [LARGE SCALE GENOMIC DNA]</scope>
    <source>
        <strain evidence="2 3">JP610</strain>
    </source>
</reference>
<proteinExistence type="predicted"/>
<dbReference type="RefSeq" id="XP_014150958.1">
    <property type="nucleotide sequence ID" value="XM_014295483.1"/>
</dbReference>
<feature type="region of interest" description="Disordered" evidence="1">
    <location>
        <begin position="1"/>
        <end position="82"/>
    </location>
</feature>
<sequence length="82" mass="8300">MRAGVSLGPLGDWDSGGMESRDSGLSITASQPGPHWLWGVGNSTTSRDSHSHTGEGGSGGVGNGEWGVGNLGTQRSTGYPTE</sequence>
<evidence type="ECO:0000313" key="2">
    <source>
        <dbReference type="EMBL" id="KNC77056.1"/>
    </source>
</evidence>
<dbReference type="GeneID" id="25910980"/>
<dbReference type="AlphaFoldDB" id="A0A0L0FKR4"/>
<feature type="compositionally biased region" description="Gly residues" evidence="1">
    <location>
        <begin position="54"/>
        <end position="70"/>
    </location>
</feature>
<dbReference type="Proteomes" id="UP000054560">
    <property type="component" value="Unassembled WGS sequence"/>
</dbReference>